<reference evidence="1" key="2">
    <citation type="submission" date="2020-03" db="EMBL/GenBank/DDBJ databases">
        <title>Walnut 2.0.</title>
        <authorList>
            <person name="Marrano A."/>
            <person name="Britton M."/>
            <person name="Zimin A.V."/>
            <person name="Zaini P.A."/>
            <person name="Workman R."/>
            <person name="Puiu D."/>
            <person name="Bianco L."/>
            <person name="Allen B.J."/>
            <person name="Troggio M."/>
            <person name="Leslie C.A."/>
            <person name="Timp W."/>
            <person name="Dendekar A."/>
            <person name="Salzberg S.L."/>
            <person name="Neale D.B."/>
        </authorList>
    </citation>
    <scope>NUCLEOTIDE SEQUENCE</scope>
    <source>
        <tissue evidence="1">Leaves</tissue>
    </source>
</reference>
<dbReference type="PANTHER" id="PTHR33710">
    <property type="entry name" value="BNAC02G09200D PROTEIN"/>
    <property type="match status" value="1"/>
</dbReference>
<name>A0A833Y1P1_JUGRE</name>
<evidence type="ECO:0000313" key="1">
    <source>
        <dbReference type="EMBL" id="KAF5475771.1"/>
    </source>
</evidence>
<organism evidence="1 2">
    <name type="scientific">Juglans regia</name>
    <name type="common">English walnut</name>
    <dbReference type="NCBI Taxonomy" id="51240"/>
    <lineage>
        <taxon>Eukaryota</taxon>
        <taxon>Viridiplantae</taxon>
        <taxon>Streptophyta</taxon>
        <taxon>Embryophyta</taxon>
        <taxon>Tracheophyta</taxon>
        <taxon>Spermatophyta</taxon>
        <taxon>Magnoliopsida</taxon>
        <taxon>eudicotyledons</taxon>
        <taxon>Gunneridae</taxon>
        <taxon>Pentapetalae</taxon>
        <taxon>rosids</taxon>
        <taxon>fabids</taxon>
        <taxon>Fagales</taxon>
        <taxon>Juglandaceae</taxon>
        <taxon>Juglans</taxon>
    </lineage>
</organism>
<dbReference type="AlphaFoldDB" id="A0A833Y1P1"/>
<comment type="caution">
    <text evidence="1">The sequence shown here is derived from an EMBL/GenBank/DDBJ whole genome shotgun (WGS) entry which is preliminary data.</text>
</comment>
<evidence type="ECO:0000313" key="2">
    <source>
        <dbReference type="Proteomes" id="UP000619265"/>
    </source>
</evidence>
<dbReference type="Proteomes" id="UP000619265">
    <property type="component" value="Unassembled WGS sequence"/>
</dbReference>
<accession>A0A833Y1P1</accession>
<reference evidence="1" key="1">
    <citation type="submission" date="2015-10" db="EMBL/GenBank/DDBJ databases">
        <authorList>
            <person name="Martinez-Garcia P.J."/>
            <person name="Crepeau M.W."/>
            <person name="Puiu D."/>
            <person name="Gonzalez-Ibeas D."/>
            <person name="Whalen J."/>
            <person name="Stevens K."/>
            <person name="Paul R."/>
            <person name="Butterfield T."/>
            <person name="Britton M."/>
            <person name="Reagan R."/>
            <person name="Chakraborty S."/>
            <person name="Walawage S.L."/>
            <person name="Vasquez-Gross H.A."/>
            <person name="Cardeno C."/>
            <person name="Famula R."/>
            <person name="Pratt K."/>
            <person name="Kuruganti S."/>
            <person name="Aradhya M.K."/>
            <person name="Leslie C.A."/>
            <person name="Dandekar A.M."/>
            <person name="Salzberg S.L."/>
            <person name="Wegrzyn J.L."/>
            <person name="Langley C.H."/>
            <person name="Neale D.B."/>
        </authorList>
    </citation>
    <scope>NUCLEOTIDE SEQUENCE</scope>
    <source>
        <tissue evidence="1">Leaves</tissue>
    </source>
</reference>
<gene>
    <name evidence="1" type="ORF">F2P56_007541</name>
</gene>
<proteinExistence type="predicted"/>
<dbReference type="PROSITE" id="PS51257">
    <property type="entry name" value="PROKAR_LIPOPROTEIN"/>
    <property type="match status" value="1"/>
</dbReference>
<dbReference type="EMBL" id="LIHL02000003">
    <property type="protein sequence ID" value="KAF5475771.1"/>
    <property type="molecule type" value="Genomic_DNA"/>
</dbReference>
<protein>
    <submittedName>
        <fullName evidence="1">Uncharacterized protein</fullName>
    </submittedName>
</protein>
<dbReference type="PANTHER" id="PTHR33710:SF64">
    <property type="entry name" value="ENDONUCLEASE_EXONUCLEASE_PHOSPHATASE DOMAIN-CONTAINING PROTEIN"/>
    <property type="match status" value="1"/>
</dbReference>
<dbReference type="Gramene" id="Jr03_20770_p1">
    <property type="protein sequence ID" value="cds.Jr03_20770_p1"/>
    <property type="gene ID" value="Jr03_20770"/>
</dbReference>
<sequence length="158" mass="18191">MNTKGSVFIWCNGHSGLACSWAILDRALLDSSLMSSFPNVVCSHLPRSTLDHSPLLIEFNFNPFSYGLAPFQFQQVWVDRPEFLDCVQNVWSELVTGMGLFIAKLKKTKVVLREWNRVVFGRTNVKIDLLENQIEEVENRLRMGWDEEVNRELIRSSA</sequence>